<dbReference type="RefSeq" id="WP_134213811.1">
    <property type="nucleotide sequence ID" value="NZ_QFFZ01000019.1"/>
</dbReference>
<dbReference type="FunFam" id="3.30.70.270:FF:000001">
    <property type="entry name" value="Diguanylate cyclase domain protein"/>
    <property type="match status" value="1"/>
</dbReference>
<dbReference type="InterPro" id="IPR000014">
    <property type="entry name" value="PAS"/>
</dbReference>
<feature type="transmembrane region" description="Helical" evidence="2">
    <location>
        <begin position="201"/>
        <end position="222"/>
    </location>
</feature>
<gene>
    <name evidence="6" type="primary">pleD_4</name>
    <name evidence="6" type="ORF">Pmgp_01966</name>
</gene>
<feature type="transmembrane region" description="Helical" evidence="2">
    <location>
        <begin position="35"/>
        <end position="55"/>
    </location>
</feature>
<protein>
    <submittedName>
        <fullName evidence="6">Response regulator PleD</fullName>
    </submittedName>
</protein>
<dbReference type="Pfam" id="PF00989">
    <property type="entry name" value="PAS"/>
    <property type="match status" value="1"/>
</dbReference>
<dbReference type="Pfam" id="PF00990">
    <property type="entry name" value="GGDEF"/>
    <property type="match status" value="1"/>
</dbReference>
<dbReference type="Pfam" id="PF16927">
    <property type="entry name" value="HisKA_7TM"/>
    <property type="match status" value="1"/>
</dbReference>
<dbReference type="SMART" id="SM00086">
    <property type="entry name" value="PAC"/>
    <property type="match status" value="1"/>
</dbReference>
<evidence type="ECO:0000313" key="7">
    <source>
        <dbReference type="Proteomes" id="UP000297597"/>
    </source>
</evidence>
<dbReference type="InterPro" id="IPR013767">
    <property type="entry name" value="PAS_fold"/>
</dbReference>
<organism evidence="6 7">
    <name type="scientific">Pelotomaculum propionicicum</name>
    <dbReference type="NCBI Taxonomy" id="258475"/>
    <lineage>
        <taxon>Bacteria</taxon>
        <taxon>Bacillati</taxon>
        <taxon>Bacillota</taxon>
        <taxon>Clostridia</taxon>
        <taxon>Eubacteriales</taxon>
        <taxon>Desulfotomaculaceae</taxon>
        <taxon>Pelotomaculum</taxon>
    </lineage>
</organism>
<dbReference type="AlphaFoldDB" id="A0A4Y7RQ15"/>
<dbReference type="InterPro" id="IPR000160">
    <property type="entry name" value="GGDEF_dom"/>
</dbReference>
<evidence type="ECO:0000313" key="6">
    <source>
        <dbReference type="EMBL" id="TEB10951.1"/>
    </source>
</evidence>
<feature type="domain" description="GGDEF" evidence="5">
    <location>
        <begin position="403"/>
        <end position="542"/>
    </location>
</feature>
<keyword evidence="2" id="KW-0472">Membrane</keyword>
<dbReference type="InterPro" id="IPR029787">
    <property type="entry name" value="Nucleotide_cyclase"/>
</dbReference>
<evidence type="ECO:0000259" key="3">
    <source>
        <dbReference type="PROSITE" id="PS50112"/>
    </source>
</evidence>
<dbReference type="CDD" id="cd01949">
    <property type="entry name" value="GGDEF"/>
    <property type="match status" value="1"/>
</dbReference>
<keyword evidence="2" id="KW-0812">Transmembrane</keyword>
<feature type="coiled-coil region" evidence="1">
    <location>
        <begin position="348"/>
        <end position="375"/>
    </location>
</feature>
<reference evidence="6 7" key="1">
    <citation type="journal article" date="2018" name="Environ. Microbiol.">
        <title>Novel energy conservation strategies and behaviour of Pelotomaculum schinkii driving syntrophic propionate catabolism.</title>
        <authorList>
            <person name="Hidalgo-Ahumada C.A.P."/>
            <person name="Nobu M.K."/>
            <person name="Narihiro T."/>
            <person name="Tamaki H."/>
            <person name="Liu W.T."/>
            <person name="Kamagata Y."/>
            <person name="Stams A.J.M."/>
            <person name="Imachi H."/>
            <person name="Sousa D.Z."/>
        </authorList>
    </citation>
    <scope>NUCLEOTIDE SEQUENCE [LARGE SCALE GENOMIC DNA]</scope>
    <source>
        <strain evidence="6 7">MGP</strain>
    </source>
</reference>
<comment type="caution">
    <text evidence="6">The sequence shown here is derived from an EMBL/GenBank/DDBJ whole genome shotgun (WGS) entry which is preliminary data.</text>
</comment>
<dbReference type="NCBIfam" id="TIGR00229">
    <property type="entry name" value="sensory_box"/>
    <property type="match status" value="1"/>
</dbReference>
<keyword evidence="1" id="KW-0175">Coiled coil</keyword>
<feature type="domain" description="PAC" evidence="4">
    <location>
        <begin position="291"/>
        <end position="343"/>
    </location>
</feature>
<dbReference type="PROSITE" id="PS50113">
    <property type="entry name" value="PAC"/>
    <property type="match status" value="1"/>
</dbReference>
<dbReference type="NCBIfam" id="TIGR00254">
    <property type="entry name" value="GGDEF"/>
    <property type="match status" value="1"/>
</dbReference>
<evidence type="ECO:0000259" key="4">
    <source>
        <dbReference type="PROSITE" id="PS50113"/>
    </source>
</evidence>
<feature type="transmembrane region" description="Helical" evidence="2">
    <location>
        <begin position="136"/>
        <end position="156"/>
    </location>
</feature>
<evidence type="ECO:0000256" key="1">
    <source>
        <dbReference type="SAM" id="Coils"/>
    </source>
</evidence>
<evidence type="ECO:0000256" key="2">
    <source>
        <dbReference type="SAM" id="Phobius"/>
    </source>
</evidence>
<dbReference type="Gene3D" id="3.30.450.20">
    <property type="entry name" value="PAS domain"/>
    <property type="match status" value="1"/>
</dbReference>
<dbReference type="Gene3D" id="3.30.70.270">
    <property type="match status" value="1"/>
</dbReference>
<dbReference type="InterPro" id="IPR050469">
    <property type="entry name" value="Diguanylate_Cyclase"/>
</dbReference>
<dbReference type="InterPro" id="IPR035965">
    <property type="entry name" value="PAS-like_dom_sf"/>
</dbReference>
<dbReference type="InterPro" id="IPR000700">
    <property type="entry name" value="PAS-assoc_C"/>
</dbReference>
<feature type="transmembrane region" description="Helical" evidence="2">
    <location>
        <begin position="177"/>
        <end position="195"/>
    </location>
</feature>
<feature type="transmembrane region" description="Helical" evidence="2">
    <location>
        <begin position="6"/>
        <end position="23"/>
    </location>
</feature>
<dbReference type="CDD" id="cd00130">
    <property type="entry name" value="PAS"/>
    <property type="match status" value="1"/>
</dbReference>
<dbReference type="SUPFAM" id="SSF55073">
    <property type="entry name" value="Nucleotide cyclase"/>
    <property type="match status" value="1"/>
</dbReference>
<dbReference type="SUPFAM" id="SSF55785">
    <property type="entry name" value="PYP-like sensor domain (PAS domain)"/>
    <property type="match status" value="1"/>
</dbReference>
<feature type="transmembrane region" description="Helical" evidence="2">
    <location>
        <begin position="97"/>
        <end position="116"/>
    </location>
</feature>
<dbReference type="OrthoDB" id="9783388at2"/>
<dbReference type="Proteomes" id="UP000297597">
    <property type="component" value="Unassembled WGS sequence"/>
</dbReference>
<dbReference type="GO" id="GO:0052621">
    <property type="term" value="F:diguanylate cyclase activity"/>
    <property type="evidence" value="ECO:0007669"/>
    <property type="project" value="TreeGrafter"/>
</dbReference>
<dbReference type="GO" id="GO:0006355">
    <property type="term" value="P:regulation of DNA-templated transcription"/>
    <property type="evidence" value="ECO:0007669"/>
    <property type="project" value="InterPro"/>
</dbReference>
<dbReference type="InterPro" id="IPR043128">
    <property type="entry name" value="Rev_trsase/Diguanyl_cyclase"/>
</dbReference>
<dbReference type="PROSITE" id="PS50887">
    <property type="entry name" value="GGDEF"/>
    <property type="match status" value="1"/>
</dbReference>
<evidence type="ECO:0000259" key="5">
    <source>
        <dbReference type="PROSITE" id="PS50887"/>
    </source>
</evidence>
<dbReference type="PROSITE" id="PS50112">
    <property type="entry name" value="PAS"/>
    <property type="match status" value="1"/>
</dbReference>
<feature type="domain" description="PAS" evidence="3">
    <location>
        <begin position="231"/>
        <end position="282"/>
    </location>
</feature>
<accession>A0A4Y7RQ15</accession>
<dbReference type="EMBL" id="QFFZ01000019">
    <property type="protein sequence ID" value="TEB10951.1"/>
    <property type="molecule type" value="Genomic_DNA"/>
</dbReference>
<sequence>MQPDWIDSFLFLFLLLIFIYVLAVNNITTLHKVYLAFHSLMMIWPFSHLLMHIVPELRFQWFFLNLAFAGLCFLGLGWLVFALVITKKIDEQKRSTLYLYAVPSILSAVLVTTNPWHYLFAIPSGYSWTIRIYGPLFWVFALSGLFYLILSTNLMLRTARTVAESNIKKQLSLCIRGILLLIFFSVFDVLLNVIVYPYTRVIVPGLTSLGIAVSAVCFVISIRKYDLFRIINAAQREVMDNIDTGIVVLDRDRLVLDINASAAKFLNIKPGQIFNASNVLEIGELFNDKAKSLQTEIKRHDGQIRHVTVNVSPVTDDKDKFLGRIITFNDITEIQILLEQIRVNNFVLQKQNQELLAVQEELHKANQKLRQMSITDELTNCYNRRYMLGHMTDEIAVAFRYKIPFSIMILDIDRFKLINDTYGHLVGDDVLRGVVGAVKKNLRRSDVVSRFGGEEFIVYAPHTDRLGALSLAEKIRLTVENHTTRIYQYCLRVTISIGLISFNDWSAETRPVEKILEDLLTKADKALYRAKANGRNCVVAAD</sequence>
<keyword evidence="7" id="KW-1185">Reference proteome</keyword>
<keyword evidence="2" id="KW-1133">Transmembrane helix</keyword>
<dbReference type="PANTHER" id="PTHR45138:SF9">
    <property type="entry name" value="DIGUANYLATE CYCLASE DGCM-RELATED"/>
    <property type="match status" value="1"/>
</dbReference>
<name>A0A4Y7RQ15_9FIRM</name>
<dbReference type="InterPro" id="IPR001610">
    <property type="entry name" value="PAC"/>
</dbReference>
<feature type="transmembrane region" description="Helical" evidence="2">
    <location>
        <begin position="61"/>
        <end position="85"/>
    </location>
</feature>
<dbReference type="InterPro" id="IPR031621">
    <property type="entry name" value="HisKA_7TM"/>
</dbReference>
<proteinExistence type="predicted"/>
<dbReference type="PANTHER" id="PTHR45138">
    <property type="entry name" value="REGULATORY COMPONENTS OF SENSORY TRANSDUCTION SYSTEM"/>
    <property type="match status" value="1"/>
</dbReference>
<dbReference type="SMART" id="SM00267">
    <property type="entry name" value="GGDEF"/>
    <property type="match status" value="1"/>
</dbReference>